<evidence type="ECO:0000313" key="1">
    <source>
        <dbReference type="EMBL" id="MFM9327853.1"/>
    </source>
</evidence>
<dbReference type="Proteomes" id="UP001631969">
    <property type="component" value="Unassembled WGS sequence"/>
</dbReference>
<keyword evidence="2" id="KW-1185">Reference proteome</keyword>
<proteinExistence type="predicted"/>
<accession>A0ACC7NT52</accession>
<evidence type="ECO:0000313" key="2">
    <source>
        <dbReference type="Proteomes" id="UP001631969"/>
    </source>
</evidence>
<reference evidence="1" key="1">
    <citation type="submission" date="2024-12" db="EMBL/GenBank/DDBJ databases">
        <authorList>
            <person name="Wu N."/>
        </authorList>
    </citation>
    <scope>NUCLEOTIDE SEQUENCE</scope>
    <source>
        <strain evidence="1">P15</strain>
    </source>
</reference>
<protein>
    <submittedName>
        <fullName evidence="1">Response regulator transcription factor</fullName>
    </submittedName>
</protein>
<comment type="caution">
    <text evidence="1">The sequence shown here is derived from an EMBL/GenBank/DDBJ whole genome shotgun (WGS) entry which is preliminary data.</text>
</comment>
<organism evidence="1 2">
    <name type="scientific">Paenibacillus mesotrionivorans</name>
    <dbReference type="NCBI Taxonomy" id="3160968"/>
    <lineage>
        <taxon>Bacteria</taxon>
        <taxon>Bacillati</taxon>
        <taxon>Bacillota</taxon>
        <taxon>Bacilli</taxon>
        <taxon>Bacillales</taxon>
        <taxon>Paenibacillaceae</taxon>
        <taxon>Paenibacillus</taxon>
    </lineage>
</organism>
<sequence length="232" mass="27465">MNILVAEDETDIRRLIRLHLEEKGHRIFEAKDGLEALELLGRFELNLAVLDVMMPRLDGFNLLREIRKTSHIPVIFLTARNEEMDKVLGLGLGADDYLVKPFSQAELVARVEAQLRRRHVYDSTEETPVPEEILEYRSLRLDLRECKLYIADTHIPLLAKEYKMLAFLMRHPNRIFTKRQLYEQVWEDEYCYDDNTLMVTVSRLRNKIEPNAKSPEYIVLQRGLGYMFRREE</sequence>
<dbReference type="EMBL" id="JBJURJ010000003">
    <property type="protein sequence ID" value="MFM9327853.1"/>
    <property type="molecule type" value="Genomic_DNA"/>
</dbReference>
<name>A0ACC7NT52_9BACL</name>
<gene>
    <name evidence="1" type="ORF">ACI1P1_05995</name>
</gene>